<reference evidence="1 2" key="1">
    <citation type="journal article" date="2016" name="Mol. Biol. Evol.">
        <title>Comparative Genomics of Early-Diverging Mushroom-Forming Fungi Provides Insights into the Origins of Lignocellulose Decay Capabilities.</title>
        <authorList>
            <person name="Nagy L.G."/>
            <person name="Riley R."/>
            <person name="Tritt A."/>
            <person name="Adam C."/>
            <person name="Daum C."/>
            <person name="Floudas D."/>
            <person name="Sun H."/>
            <person name="Yadav J.S."/>
            <person name="Pangilinan J."/>
            <person name="Larsson K.H."/>
            <person name="Matsuura K."/>
            <person name="Barry K."/>
            <person name="Labutti K."/>
            <person name="Kuo R."/>
            <person name="Ohm R.A."/>
            <person name="Bhattacharya S.S."/>
            <person name="Shirouzu T."/>
            <person name="Yoshinaga Y."/>
            <person name="Martin F.M."/>
            <person name="Grigoriev I.V."/>
            <person name="Hibbett D.S."/>
        </authorList>
    </citation>
    <scope>NUCLEOTIDE SEQUENCE [LARGE SCALE GENOMIC DNA]</scope>
    <source>
        <strain evidence="1 2">CBS 109695</strain>
    </source>
</reference>
<protein>
    <submittedName>
        <fullName evidence="1">Uncharacterized protein</fullName>
    </submittedName>
</protein>
<dbReference type="OrthoDB" id="3268696at2759"/>
<name>A0A167TKQ7_9AGAM</name>
<feature type="non-terminal residue" evidence="1">
    <location>
        <position position="180"/>
    </location>
</feature>
<sequence length="180" mass="20577">MDRLPSTPLDQIHHEFNGRPLPSEARTIRLSHNKYPFLGFVATNVRWEGALLERLRLPSRIPLDQEDGKWIFKKNLACRWNRLEIGLVGLLQALGDHFQLVFPVEIGAFPGPISHGYMQPRASAKHMVTAILRARDAFLPLMAFCSYVIALTPNVHATPYPPWMRHLVDRGVDPQWVQNV</sequence>
<gene>
    <name evidence="1" type="ORF">FIBSPDRAFT_769562</name>
</gene>
<dbReference type="Proteomes" id="UP000076532">
    <property type="component" value="Unassembled WGS sequence"/>
</dbReference>
<accession>A0A167TKQ7</accession>
<dbReference type="EMBL" id="KV418189">
    <property type="protein sequence ID" value="KZP03037.1"/>
    <property type="molecule type" value="Genomic_DNA"/>
</dbReference>
<evidence type="ECO:0000313" key="1">
    <source>
        <dbReference type="EMBL" id="KZP03037.1"/>
    </source>
</evidence>
<evidence type="ECO:0000313" key="2">
    <source>
        <dbReference type="Proteomes" id="UP000076532"/>
    </source>
</evidence>
<organism evidence="1 2">
    <name type="scientific">Athelia psychrophila</name>
    <dbReference type="NCBI Taxonomy" id="1759441"/>
    <lineage>
        <taxon>Eukaryota</taxon>
        <taxon>Fungi</taxon>
        <taxon>Dikarya</taxon>
        <taxon>Basidiomycota</taxon>
        <taxon>Agaricomycotina</taxon>
        <taxon>Agaricomycetes</taxon>
        <taxon>Agaricomycetidae</taxon>
        <taxon>Atheliales</taxon>
        <taxon>Atheliaceae</taxon>
        <taxon>Athelia</taxon>
    </lineage>
</organism>
<dbReference type="AlphaFoldDB" id="A0A167TKQ7"/>
<keyword evidence="2" id="KW-1185">Reference proteome</keyword>
<proteinExistence type="predicted"/>
<dbReference type="STRING" id="436010.A0A167TKQ7"/>